<gene>
    <name evidence="4" type="primary">Contig13908.g14845</name>
    <name evidence="4" type="ORF">STYLEM_2743</name>
</gene>
<dbReference type="OrthoDB" id="10001928at2759"/>
<keyword evidence="2" id="KW-0677">Repeat</keyword>
<dbReference type="InterPro" id="IPR015915">
    <property type="entry name" value="Kelch-typ_b-propeller"/>
</dbReference>
<reference evidence="4 5" key="1">
    <citation type="submission" date="2014-06" db="EMBL/GenBank/DDBJ databases">
        <authorList>
            <person name="Swart Estienne"/>
        </authorList>
    </citation>
    <scope>NUCLEOTIDE SEQUENCE [LARGE SCALE GENOMIC DNA]</scope>
    <source>
        <strain evidence="4 5">130c</strain>
    </source>
</reference>
<sequence>MLTDHSKQQLDQSTQQKLPQNPFKTSPRPNIFQANESRFREDRQNRSRNLGKGSIDLTNEELKQIKRSLDPNSGNRRPNSILYLKQNTEQQLSNMHNQDQVTEGRGSILNLNQSVASINMSKLYDNQSQNTNTLQTQRETIQEQKKIFTKIEETNNQNNQIKMLYRSEHSNDNLFDQQQQQLQSHQQNYHDTSFSNLDDSGIIFQNIQTEQSLLKDSRLVEDVNNQINYLNINDQSRNLSLNKSRLLSQDLKKYHFSIDAFNDKIVMEKQNLQQSPSVSRIEISKLSLHHPNELKGRISNITNTQRLQDLRNYIDYHEPNGTELIKLIEKRANKSVPRERLNEYRQIISYAQKPKFSGNADFKFNKIDFESFILALEQIKFFDDLESKAQLEKFRKQFIELNLMEFQVMSDQELKLLKTVRDKYNSLLKIKPQTKIAGRRQSKIIEEINSINSDKIIVCYHESKENLNSDMPNARTNSKIVNLDNHKLVLFGGIGNNILNDLRVYDFHEQKWRLLEQLNEDKNDLPMPRFGHSLESYKAKLILYGGAGHYIESLKCRFTHSDLRMFDKNTQKWDEKDYSKDEGMGGKKRMNHSSAVFGSMLVVYGGLYAEENKLMNDVSVFDLGNLCLQQFLEINKWLNGGVNSYIDSEKGLVKIHQKLIKNPLPKLQMHTMTTFYNLDLNQQMRESRRLWDLPPELYQQNSQVKFNYGGMLVFGGINEKKQIKDELWLIEPNQSSNKSDVYASNGAYLNLDFDTEIYVTARKLSPMGKGPCPRYGHSACLIKGLYLCVFGGRNDTIMKDGINPILNDLNLFDFVNNTWITLVLFGSQLMGRTLSVMGALNGDKLLIFGGTDLRAFCQSKTLTFVDFNEKSIGYNLSLIKKTVDKIDKQINYT</sequence>
<evidence type="ECO:0000256" key="2">
    <source>
        <dbReference type="ARBA" id="ARBA00022737"/>
    </source>
</evidence>
<keyword evidence="5" id="KW-1185">Reference proteome</keyword>
<feature type="compositionally biased region" description="Polar residues" evidence="3">
    <location>
        <begin position="9"/>
        <end position="36"/>
    </location>
</feature>
<organism evidence="4 5">
    <name type="scientific">Stylonychia lemnae</name>
    <name type="common">Ciliate</name>
    <dbReference type="NCBI Taxonomy" id="5949"/>
    <lineage>
        <taxon>Eukaryota</taxon>
        <taxon>Sar</taxon>
        <taxon>Alveolata</taxon>
        <taxon>Ciliophora</taxon>
        <taxon>Intramacronucleata</taxon>
        <taxon>Spirotrichea</taxon>
        <taxon>Stichotrichia</taxon>
        <taxon>Sporadotrichida</taxon>
        <taxon>Oxytrichidae</taxon>
        <taxon>Stylonychinae</taxon>
        <taxon>Stylonychia</taxon>
    </lineage>
</organism>
<accession>A0A077ZV36</accession>
<dbReference type="EMBL" id="CCKQ01002651">
    <property type="protein sequence ID" value="CDW73755.1"/>
    <property type="molecule type" value="Genomic_DNA"/>
</dbReference>
<dbReference type="Proteomes" id="UP000039865">
    <property type="component" value="Unassembled WGS sequence"/>
</dbReference>
<dbReference type="OMA" id="CYHESKE"/>
<evidence type="ECO:0000313" key="5">
    <source>
        <dbReference type="Proteomes" id="UP000039865"/>
    </source>
</evidence>
<dbReference type="Gene3D" id="2.120.10.80">
    <property type="entry name" value="Kelch-type beta propeller"/>
    <property type="match status" value="2"/>
</dbReference>
<dbReference type="Pfam" id="PF24681">
    <property type="entry name" value="Kelch_KLHDC2_KLHL20_DRC7"/>
    <property type="match status" value="2"/>
</dbReference>
<evidence type="ECO:0000256" key="3">
    <source>
        <dbReference type="SAM" id="MobiDB-lite"/>
    </source>
</evidence>
<feature type="region of interest" description="Disordered" evidence="3">
    <location>
        <begin position="1"/>
        <end position="59"/>
    </location>
</feature>
<dbReference type="InParanoid" id="A0A077ZV36"/>
<dbReference type="SUPFAM" id="SSF117281">
    <property type="entry name" value="Kelch motif"/>
    <property type="match status" value="2"/>
</dbReference>
<evidence type="ECO:0000256" key="1">
    <source>
        <dbReference type="ARBA" id="ARBA00022441"/>
    </source>
</evidence>
<dbReference type="PANTHER" id="PTHR46093">
    <property type="entry name" value="ACYL-COA-BINDING DOMAIN-CONTAINING PROTEIN 5"/>
    <property type="match status" value="1"/>
</dbReference>
<dbReference type="PANTHER" id="PTHR46093:SF18">
    <property type="entry name" value="FIBRONECTIN TYPE-III DOMAIN-CONTAINING PROTEIN"/>
    <property type="match status" value="1"/>
</dbReference>
<protein>
    <submittedName>
        <fullName evidence="4">Kelch motif family protein</fullName>
    </submittedName>
</protein>
<proteinExistence type="predicted"/>
<keyword evidence="1" id="KW-0880">Kelch repeat</keyword>
<evidence type="ECO:0000313" key="4">
    <source>
        <dbReference type="EMBL" id="CDW73755.1"/>
    </source>
</evidence>
<dbReference type="AlphaFoldDB" id="A0A077ZV36"/>
<name>A0A077ZV36_STYLE</name>